<protein>
    <submittedName>
        <fullName evidence="1">Uncharacterized protein</fullName>
    </submittedName>
</protein>
<dbReference type="AlphaFoldDB" id="A0A1Y5RK57"/>
<proteinExistence type="predicted"/>
<organism evidence="1 2">
    <name type="scientific">Aquimixticola soesokkakensis</name>
    <dbReference type="NCBI Taxonomy" id="1519096"/>
    <lineage>
        <taxon>Bacteria</taxon>
        <taxon>Pseudomonadati</taxon>
        <taxon>Pseudomonadota</taxon>
        <taxon>Alphaproteobacteria</taxon>
        <taxon>Rhodobacterales</taxon>
        <taxon>Paracoccaceae</taxon>
        <taxon>Aquimixticola</taxon>
    </lineage>
</organism>
<evidence type="ECO:0000313" key="2">
    <source>
        <dbReference type="Proteomes" id="UP000193862"/>
    </source>
</evidence>
<keyword evidence="2" id="KW-1185">Reference proteome</keyword>
<reference evidence="1 2" key="1">
    <citation type="submission" date="2017-03" db="EMBL/GenBank/DDBJ databases">
        <authorList>
            <person name="Afonso C.L."/>
            <person name="Miller P.J."/>
            <person name="Scott M.A."/>
            <person name="Spackman E."/>
            <person name="Goraichik I."/>
            <person name="Dimitrov K.M."/>
            <person name="Suarez D.L."/>
            <person name="Swayne D.E."/>
        </authorList>
    </citation>
    <scope>NUCLEOTIDE SEQUENCE [LARGE SCALE GENOMIC DNA]</scope>
    <source>
        <strain evidence="1 2">CECT 8620</strain>
    </source>
</reference>
<gene>
    <name evidence="1" type="ORF">AQS8620_00466</name>
</gene>
<evidence type="ECO:0000313" key="1">
    <source>
        <dbReference type="EMBL" id="SLN19426.1"/>
    </source>
</evidence>
<dbReference type="EMBL" id="FWFS01000001">
    <property type="protein sequence ID" value="SLN19426.1"/>
    <property type="molecule type" value="Genomic_DNA"/>
</dbReference>
<dbReference type="Proteomes" id="UP000193862">
    <property type="component" value="Unassembled WGS sequence"/>
</dbReference>
<sequence>MVPTFSGDRTGAPYGSCACGFGEGTSGEGVWRKQIARALERGHAGDPVAEVGGSATTPRSVVQPVSRSVQVMMAGEEVASAATPQSHPLPALHIDTSTTACPTGHMGPSGCLAPSGHLGQAEWIADTLRGMERIAREQALPEAALVLSEALDALVQRCRTLGAASGEPESGPNQGRR</sequence>
<name>A0A1Y5RK57_9RHOB</name>
<accession>A0A1Y5RK57</accession>